<reference evidence="1 2" key="1">
    <citation type="submission" date="2022-04" db="EMBL/GenBank/DDBJ databases">
        <title>Spirosoma sp. strain RP8 genome sequencing and assembly.</title>
        <authorList>
            <person name="Jung Y."/>
        </authorList>
    </citation>
    <scope>NUCLEOTIDE SEQUENCE [LARGE SCALE GENOMIC DNA]</scope>
    <source>
        <strain evidence="1 2">RP8</strain>
    </source>
</reference>
<proteinExistence type="predicted"/>
<keyword evidence="2" id="KW-1185">Reference proteome</keyword>
<gene>
    <name evidence="1" type="ORF">M0L20_29610</name>
</gene>
<name>A0ABT0HVR5_9BACT</name>
<comment type="caution">
    <text evidence="1">The sequence shown here is derived from an EMBL/GenBank/DDBJ whole genome shotgun (WGS) entry which is preliminary data.</text>
</comment>
<dbReference type="Proteomes" id="UP001202180">
    <property type="component" value="Unassembled WGS sequence"/>
</dbReference>
<evidence type="ECO:0000313" key="2">
    <source>
        <dbReference type="Proteomes" id="UP001202180"/>
    </source>
</evidence>
<accession>A0ABT0HVR5</accession>
<sequence length="176" mass="20519">MEKPNNPIQLPDYLEDAMESLEGAFALKSDLREVFTTFFLDEIYTGIVSPSRKWEFFELYNSLSTLLENCIMERLGPMPNMPTLPLPKNEDAPLRADMLPLFTVNPHLCEDMGKLREWVQTLQESGRIQDKRITCQENMLFSEARMRLVLHEQVARLEQLNELLTRLQTDTAKRLN</sequence>
<evidence type="ECO:0000313" key="1">
    <source>
        <dbReference type="EMBL" id="MCK8496060.1"/>
    </source>
</evidence>
<dbReference type="EMBL" id="JALPRF010000015">
    <property type="protein sequence ID" value="MCK8496060.1"/>
    <property type="molecule type" value="Genomic_DNA"/>
</dbReference>
<protein>
    <submittedName>
        <fullName evidence="1">Uncharacterized protein</fullName>
    </submittedName>
</protein>
<dbReference type="RefSeq" id="WP_248480921.1">
    <property type="nucleotide sequence ID" value="NZ_JALPRF010000015.1"/>
</dbReference>
<organism evidence="1 2">
    <name type="scientific">Spirosoma liriopis</name>
    <dbReference type="NCBI Taxonomy" id="2937440"/>
    <lineage>
        <taxon>Bacteria</taxon>
        <taxon>Pseudomonadati</taxon>
        <taxon>Bacteroidota</taxon>
        <taxon>Cytophagia</taxon>
        <taxon>Cytophagales</taxon>
        <taxon>Cytophagaceae</taxon>
        <taxon>Spirosoma</taxon>
    </lineage>
</organism>